<evidence type="ECO:0000313" key="1">
    <source>
        <dbReference type="EMBL" id="AWN43233.1"/>
    </source>
</evidence>
<accession>A0A2U8WAQ0</accession>
<evidence type="ECO:0000313" key="2">
    <source>
        <dbReference type="Proteomes" id="UP000245926"/>
    </source>
</evidence>
<gene>
    <name evidence="1" type="ORF">DK389_25425</name>
</gene>
<dbReference type="EMBL" id="CP029550">
    <property type="protein sequence ID" value="AWN43233.1"/>
    <property type="molecule type" value="Genomic_DNA"/>
</dbReference>
<protein>
    <submittedName>
        <fullName evidence="1">Uncharacterized protein</fullName>
    </submittedName>
</protein>
<dbReference type="KEGG" id="mets:DK389_25425"/>
<sequence>MTLAEIARIIEANGAEFADRVFASLGKAHPAELFEASPAAQDAIEMLRRRRDLMISLDMWPAAQALDGPC</sequence>
<reference evidence="2" key="1">
    <citation type="submission" date="2018-05" db="EMBL/GenBank/DDBJ databases">
        <title>Complete Genome Sequence of Methylobacterium sp. 17SD2-17.</title>
        <authorList>
            <person name="Srinivasan S."/>
        </authorList>
    </citation>
    <scope>NUCLEOTIDE SEQUENCE [LARGE SCALE GENOMIC DNA]</scope>
    <source>
        <strain evidence="2">17SD2-17</strain>
    </source>
</reference>
<name>A0A2U8WAQ0_9HYPH</name>
<dbReference type="Proteomes" id="UP000245926">
    <property type="component" value="Chromosome"/>
</dbReference>
<keyword evidence="2" id="KW-1185">Reference proteome</keyword>
<dbReference type="RefSeq" id="WP_109893839.1">
    <property type="nucleotide sequence ID" value="NZ_CP029550.1"/>
</dbReference>
<organism evidence="1 2">
    <name type="scientific">Methylobacterium durans</name>
    <dbReference type="NCBI Taxonomy" id="2202825"/>
    <lineage>
        <taxon>Bacteria</taxon>
        <taxon>Pseudomonadati</taxon>
        <taxon>Pseudomonadota</taxon>
        <taxon>Alphaproteobacteria</taxon>
        <taxon>Hyphomicrobiales</taxon>
        <taxon>Methylobacteriaceae</taxon>
        <taxon>Methylobacterium</taxon>
    </lineage>
</organism>
<proteinExistence type="predicted"/>
<dbReference type="OrthoDB" id="7999709at2"/>
<dbReference type="AlphaFoldDB" id="A0A2U8WAQ0"/>